<dbReference type="InterPro" id="IPR027640">
    <property type="entry name" value="Kinesin-like_fam"/>
</dbReference>
<proteinExistence type="inferred from homology"/>
<feature type="domain" description="Kinesin motor" evidence="9">
    <location>
        <begin position="11"/>
        <end position="374"/>
    </location>
</feature>
<evidence type="ECO:0000256" key="2">
    <source>
        <dbReference type="ARBA" id="ARBA00022840"/>
    </source>
</evidence>
<keyword evidence="3 7" id="KW-0175">Coiled coil</keyword>
<dbReference type="EMBL" id="AUPL01001291">
    <property type="protein sequence ID" value="ESL10968.1"/>
    <property type="molecule type" value="Genomic_DNA"/>
</dbReference>
<evidence type="ECO:0000313" key="10">
    <source>
        <dbReference type="EMBL" id="ESL10968.1"/>
    </source>
</evidence>
<evidence type="ECO:0000256" key="3">
    <source>
        <dbReference type="ARBA" id="ARBA00023054"/>
    </source>
</evidence>
<dbReference type="Pfam" id="PF00225">
    <property type="entry name" value="Kinesin"/>
    <property type="match status" value="1"/>
</dbReference>
<dbReference type="InterPro" id="IPR036961">
    <property type="entry name" value="Kinesin_motor_dom_sf"/>
</dbReference>
<dbReference type="Gene3D" id="3.40.850.10">
    <property type="entry name" value="Kinesin motor domain"/>
    <property type="match status" value="1"/>
</dbReference>
<organism evidence="10 11">
    <name type="scientific">Trypanosoma rangeli SC58</name>
    <dbReference type="NCBI Taxonomy" id="429131"/>
    <lineage>
        <taxon>Eukaryota</taxon>
        <taxon>Discoba</taxon>
        <taxon>Euglenozoa</taxon>
        <taxon>Kinetoplastea</taxon>
        <taxon>Metakinetoplastina</taxon>
        <taxon>Trypanosomatida</taxon>
        <taxon>Trypanosomatidae</taxon>
        <taxon>Trypanosoma</taxon>
        <taxon>Herpetosoma</taxon>
    </lineage>
</organism>
<dbReference type="SUPFAM" id="SSF52540">
    <property type="entry name" value="P-loop containing nucleoside triphosphate hydrolases"/>
    <property type="match status" value="1"/>
</dbReference>
<evidence type="ECO:0000256" key="8">
    <source>
        <dbReference type="SAM" id="MobiDB-lite"/>
    </source>
</evidence>
<protein>
    <recommendedName>
        <fullName evidence="6">Kinesin-like protein</fullName>
    </recommendedName>
</protein>
<dbReference type="OrthoDB" id="21525at2759"/>
<gene>
    <name evidence="10" type="ORF">TRSC58_01291</name>
</gene>
<dbReference type="GO" id="GO:0007018">
    <property type="term" value="P:microtubule-based movement"/>
    <property type="evidence" value="ECO:0007669"/>
    <property type="project" value="InterPro"/>
</dbReference>
<dbReference type="AlphaFoldDB" id="A0A061J6B9"/>
<comment type="similarity">
    <text evidence="5 6">Belongs to the TRAFAC class myosin-kinesin ATPase superfamily. Kinesin family.</text>
</comment>
<feature type="coiled-coil region" evidence="7">
    <location>
        <begin position="633"/>
        <end position="667"/>
    </location>
</feature>
<sequence>MSGTSKASGSSIDVLIRVRPMRAELQEVKTAWEISTSTLREKGNPDNLFTFDHVYGTDAATQSLYERSVRNSIVTNVVKGYNGTVLVYGQTGSGKTYTMLGGSMVGDYNAPVGIVTLAVRDLFSDIEQEVERNPSVQMDVYVSLIEIYNEQLRDLLIAPGAVTAPLSIRENEHGVYVHNAVKRPVVSARECTQVIHAHLAGRVSASTAMNELSSRSHCVIRISVERSLPVGDASDASSTSSEENGERGECMRRKIVATLNLVDLAGSERVAKTGSTGVRKVEGGHINKSLTILTTVISRLTEANSAQGVVGNKNTGSGAASTFVPYRDSRLTHLLKTAIGGNSLTAVFCCITPAAQHVDESRSTLQFAARAKAIKNRVSVNEVSDVKTRLQMVKVELRRYKRMMLATTLYLWSKNVRIKRLQEKLDQFLHLGAAPSSSSPYPAVAAASVPYATQTTPDEQQRIIIEQLTRQNGLLQQELVEALERQLALGNNPQAGAHTAAVIGLADDSEKQQLRADVHDLEQMLKETLDEKSAMQASMDKLEKFCKELEEENAAQASVNKRLQTTCQELHILIDAKEGAEHAGKGQLMLLKEQLSKTQASLLEKGRGDEYLQQLTKLHIEHQELQYAHHQIQEKHSREMAEADVKMEELREKIDGLEDEMAELREASKLQNSYLWRLLSVASVVSRGKAVDPDETTAAVCGAQVDAAVKTLTNFLQTSLEKPPETAGTLEGVPARSQRWKLQDEHQQRNGENDGAKKDNSKDDTLLLKRIDELQQELVAKDAQRDITVDSKLKRMQNLALRLHTTNAALTEELRRSCTTCEELFRFVDNYPKQALKLAKAGLVPVPFKAAVDRALQAKVPARPYGHN</sequence>
<dbReference type="PROSITE" id="PS00411">
    <property type="entry name" value="KINESIN_MOTOR_1"/>
    <property type="match status" value="1"/>
</dbReference>
<keyword evidence="1 5" id="KW-0547">Nucleotide-binding</keyword>
<dbReference type="GO" id="GO:0005524">
    <property type="term" value="F:ATP binding"/>
    <property type="evidence" value="ECO:0007669"/>
    <property type="project" value="UniProtKB-UniRule"/>
</dbReference>
<evidence type="ECO:0000256" key="7">
    <source>
        <dbReference type="SAM" id="Coils"/>
    </source>
</evidence>
<dbReference type="GO" id="GO:0008017">
    <property type="term" value="F:microtubule binding"/>
    <property type="evidence" value="ECO:0007669"/>
    <property type="project" value="InterPro"/>
</dbReference>
<evidence type="ECO:0000313" key="11">
    <source>
        <dbReference type="Proteomes" id="UP000031737"/>
    </source>
</evidence>
<dbReference type="InterPro" id="IPR001752">
    <property type="entry name" value="Kinesin_motor_dom"/>
</dbReference>
<dbReference type="Proteomes" id="UP000031737">
    <property type="component" value="Unassembled WGS sequence"/>
</dbReference>
<dbReference type="GO" id="GO:0005874">
    <property type="term" value="C:microtubule"/>
    <property type="evidence" value="ECO:0007669"/>
    <property type="project" value="UniProtKB-KW"/>
</dbReference>
<dbReference type="InterPro" id="IPR019821">
    <property type="entry name" value="Kinesin_motor_CS"/>
</dbReference>
<evidence type="ECO:0000259" key="9">
    <source>
        <dbReference type="PROSITE" id="PS50067"/>
    </source>
</evidence>
<accession>A0A061J6B9</accession>
<evidence type="ECO:0000256" key="1">
    <source>
        <dbReference type="ARBA" id="ARBA00022741"/>
    </source>
</evidence>
<keyword evidence="2 5" id="KW-0067">ATP-binding</keyword>
<feature type="binding site" evidence="5">
    <location>
        <begin position="89"/>
        <end position="96"/>
    </location>
    <ligand>
        <name>ATP</name>
        <dbReference type="ChEBI" id="CHEBI:30616"/>
    </ligand>
</feature>
<evidence type="ECO:0000256" key="5">
    <source>
        <dbReference type="PROSITE-ProRule" id="PRU00283"/>
    </source>
</evidence>
<evidence type="ECO:0000256" key="4">
    <source>
        <dbReference type="ARBA" id="ARBA00023175"/>
    </source>
</evidence>
<feature type="compositionally biased region" description="Basic and acidic residues" evidence="8">
    <location>
        <begin position="741"/>
        <end position="762"/>
    </location>
</feature>
<reference evidence="10 11" key="1">
    <citation type="submission" date="2013-07" db="EMBL/GenBank/DDBJ databases">
        <authorList>
            <person name="Stoco P.H."/>
            <person name="Wagner G."/>
            <person name="Gerber A."/>
            <person name="Zaha A."/>
            <person name="Thompson C."/>
            <person name="Bartholomeu D.C."/>
            <person name="Luckemeyer D.D."/>
            <person name="Bahia D."/>
            <person name="Loreto E."/>
            <person name="Prestes E.B."/>
            <person name="Lima F.M."/>
            <person name="Rodrigues-Luiz G."/>
            <person name="Vallejo G.A."/>
            <person name="Filho J.F."/>
            <person name="Monteiro K.M."/>
            <person name="Tyler K.M."/>
            <person name="de Almeida L.G."/>
            <person name="Ortiz M.F."/>
            <person name="Siervo M.A."/>
            <person name="de Moraes M.H."/>
            <person name="Cunha O.L."/>
            <person name="Mendonca-Neto R."/>
            <person name="Silva R."/>
            <person name="Teixeira S.M."/>
            <person name="Murta S.M."/>
            <person name="Sincero T.C."/>
            <person name="Mendes T.A."/>
            <person name="Urmenyi T.P."/>
            <person name="Silva V.G."/>
            <person name="da Rocha W.D."/>
            <person name="Andersson B."/>
            <person name="Romanha A.J."/>
            <person name="Steindel M."/>
            <person name="de Vasconcelos A.T."/>
            <person name="Grisard E.C."/>
        </authorList>
    </citation>
    <scope>NUCLEOTIDE SEQUENCE [LARGE SCALE GENOMIC DNA]</scope>
    <source>
        <strain evidence="10 11">SC58</strain>
    </source>
</reference>
<feature type="coiled-coil region" evidence="7">
    <location>
        <begin position="511"/>
        <end position="566"/>
    </location>
</feature>
<keyword evidence="6" id="KW-0493">Microtubule</keyword>
<keyword evidence="11" id="KW-1185">Reference proteome</keyword>
<keyword evidence="4 5" id="KW-0505">Motor protein</keyword>
<dbReference type="PANTHER" id="PTHR47968">
    <property type="entry name" value="CENTROMERE PROTEIN E"/>
    <property type="match status" value="1"/>
</dbReference>
<dbReference type="GO" id="GO:0003777">
    <property type="term" value="F:microtubule motor activity"/>
    <property type="evidence" value="ECO:0007669"/>
    <property type="project" value="InterPro"/>
</dbReference>
<dbReference type="VEuPathDB" id="TriTrypDB:TRSC58_01291"/>
<feature type="region of interest" description="Disordered" evidence="8">
    <location>
        <begin position="737"/>
        <end position="762"/>
    </location>
</feature>
<name>A0A061J6B9_TRYRA</name>
<dbReference type="PANTHER" id="PTHR47968:SF75">
    <property type="entry name" value="CENTROMERE-ASSOCIATED PROTEIN E"/>
    <property type="match status" value="1"/>
</dbReference>
<dbReference type="SMART" id="SM00129">
    <property type="entry name" value="KISc"/>
    <property type="match status" value="1"/>
</dbReference>
<dbReference type="PRINTS" id="PR00380">
    <property type="entry name" value="KINESINHEAVY"/>
</dbReference>
<evidence type="ECO:0000256" key="6">
    <source>
        <dbReference type="RuleBase" id="RU000394"/>
    </source>
</evidence>
<comment type="caution">
    <text evidence="10">The sequence shown here is derived from an EMBL/GenBank/DDBJ whole genome shotgun (WGS) entry which is preliminary data.</text>
</comment>
<dbReference type="PROSITE" id="PS50067">
    <property type="entry name" value="KINESIN_MOTOR_2"/>
    <property type="match status" value="1"/>
</dbReference>
<dbReference type="InterPro" id="IPR027417">
    <property type="entry name" value="P-loop_NTPase"/>
</dbReference>